<accession>A0ABV8QRA2</accession>
<evidence type="ECO:0000256" key="6">
    <source>
        <dbReference type="SAM" id="Phobius"/>
    </source>
</evidence>
<sequence length="129" mass="13967">MHKGFLSAGIVSAGLSVILGAFAAHGIKSKVTADVLAIFETGVRYQMYHAFALLFTAIMFQYFDSKQVLWAGYLFIIGIVLFSGSLYLLTYFKGVGNNAFNWLGAITPFGGTAFIAGWVLLLVAVITKK</sequence>
<feature type="transmembrane region" description="Helical" evidence="6">
    <location>
        <begin position="102"/>
        <end position="126"/>
    </location>
</feature>
<dbReference type="PANTHER" id="PTHR43461">
    <property type="entry name" value="TRANSMEMBRANE PROTEIN 256"/>
    <property type="match status" value="1"/>
</dbReference>
<dbReference type="PANTHER" id="PTHR43461:SF1">
    <property type="entry name" value="TRANSMEMBRANE PROTEIN 256"/>
    <property type="match status" value="1"/>
</dbReference>
<dbReference type="Pfam" id="PF04241">
    <property type="entry name" value="DUF423"/>
    <property type="match status" value="1"/>
</dbReference>
<feature type="transmembrane region" description="Helical" evidence="6">
    <location>
        <begin position="47"/>
        <end position="63"/>
    </location>
</feature>
<comment type="similarity">
    <text evidence="2">Belongs to the UPF0382 family.</text>
</comment>
<evidence type="ECO:0000313" key="8">
    <source>
        <dbReference type="Proteomes" id="UP001595907"/>
    </source>
</evidence>
<gene>
    <name evidence="7" type="ORF">ACFOWM_04605</name>
</gene>
<dbReference type="EMBL" id="JBHSCZ010000001">
    <property type="protein sequence ID" value="MFC4262142.1"/>
    <property type="molecule type" value="Genomic_DNA"/>
</dbReference>
<comment type="subcellular location">
    <subcellularLocation>
        <location evidence="1">Membrane</location>
        <topology evidence="1">Multi-pass membrane protein</topology>
    </subcellularLocation>
</comment>
<dbReference type="InterPro" id="IPR006696">
    <property type="entry name" value="DUF423"/>
</dbReference>
<evidence type="ECO:0000313" key="7">
    <source>
        <dbReference type="EMBL" id="MFC4262142.1"/>
    </source>
</evidence>
<comment type="caution">
    <text evidence="7">The sequence shown here is derived from an EMBL/GenBank/DDBJ whole genome shotgun (WGS) entry which is preliminary data.</text>
</comment>
<keyword evidence="3 6" id="KW-0812">Transmembrane</keyword>
<evidence type="ECO:0000256" key="5">
    <source>
        <dbReference type="ARBA" id="ARBA00023136"/>
    </source>
</evidence>
<keyword evidence="5 6" id="KW-0472">Membrane</keyword>
<evidence type="ECO:0000256" key="1">
    <source>
        <dbReference type="ARBA" id="ARBA00004141"/>
    </source>
</evidence>
<keyword evidence="8" id="KW-1185">Reference proteome</keyword>
<feature type="transmembrane region" description="Helical" evidence="6">
    <location>
        <begin position="70"/>
        <end position="90"/>
    </location>
</feature>
<evidence type="ECO:0000256" key="2">
    <source>
        <dbReference type="ARBA" id="ARBA00009694"/>
    </source>
</evidence>
<evidence type="ECO:0000256" key="4">
    <source>
        <dbReference type="ARBA" id="ARBA00022989"/>
    </source>
</evidence>
<reference evidence="8" key="1">
    <citation type="journal article" date="2019" name="Int. J. Syst. Evol. Microbiol.">
        <title>The Global Catalogue of Microorganisms (GCM) 10K type strain sequencing project: providing services to taxonomists for standard genome sequencing and annotation.</title>
        <authorList>
            <consortium name="The Broad Institute Genomics Platform"/>
            <consortium name="The Broad Institute Genome Sequencing Center for Infectious Disease"/>
            <person name="Wu L."/>
            <person name="Ma J."/>
        </authorList>
    </citation>
    <scope>NUCLEOTIDE SEQUENCE [LARGE SCALE GENOMIC DNA]</scope>
    <source>
        <strain evidence="8">CECT 8289</strain>
    </source>
</reference>
<proteinExistence type="inferred from homology"/>
<dbReference type="RefSeq" id="WP_379707503.1">
    <property type="nucleotide sequence ID" value="NZ_JBHSCZ010000001.1"/>
</dbReference>
<evidence type="ECO:0000256" key="3">
    <source>
        <dbReference type="ARBA" id="ARBA00022692"/>
    </source>
</evidence>
<dbReference type="Proteomes" id="UP001595907">
    <property type="component" value="Unassembled WGS sequence"/>
</dbReference>
<organism evidence="7 8">
    <name type="scientific">Ferruginibacter yonginensis</name>
    <dbReference type="NCBI Taxonomy" id="1310416"/>
    <lineage>
        <taxon>Bacteria</taxon>
        <taxon>Pseudomonadati</taxon>
        <taxon>Bacteroidota</taxon>
        <taxon>Chitinophagia</taxon>
        <taxon>Chitinophagales</taxon>
        <taxon>Chitinophagaceae</taxon>
        <taxon>Ferruginibacter</taxon>
    </lineage>
</organism>
<protein>
    <submittedName>
        <fullName evidence="7">DUF423 domain-containing protein</fullName>
    </submittedName>
</protein>
<keyword evidence="4 6" id="KW-1133">Transmembrane helix</keyword>
<name>A0ABV8QRA2_9BACT</name>